<evidence type="ECO:0000256" key="1">
    <source>
        <dbReference type="SAM" id="Phobius"/>
    </source>
</evidence>
<proteinExistence type="predicted"/>
<evidence type="ECO:0000313" key="2">
    <source>
        <dbReference type="EMBL" id="MCX7572116.1"/>
    </source>
</evidence>
<comment type="caution">
    <text evidence="2">The sequence shown here is derived from an EMBL/GenBank/DDBJ whole genome shotgun (WGS) entry which is preliminary data.</text>
</comment>
<keyword evidence="1" id="KW-0472">Membrane</keyword>
<sequence>MKIINYAIIFVMIVCPFLVLNDFKIKEQKFTMNNELLFNAAIEAAVQDAGVALTINSSQPYEAGYDSSKKYRANKEEALAAFLKTLYLNFNVDDDPIGQQNLLRYIPALAVVDYDGYWIYTPQEYRTTTGELLYKHVWLPKKPYAYSDNYGNTLSFTLDDQVTVYDRYCNKWTTGKRDALRSDVNTLRCGEVEVPLIDHQPNATEGDHFDQVRRSTIVKLIQDDLTYYINSYNVGTQRLGITYTFTLPQMSDDDWTNTVDDIGFLAFIQGIPLGDGYYNNYALGGSRIVKAPPIYGTTLNGRKYYYKASCGFNYTTQETFTSEREAADKGYHPLSCANQ</sequence>
<keyword evidence="1" id="KW-1133">Transmembrane helix</keyword>
<evidence type="ECO:0000313" key="3">
    <source>
        <dbReference type="Proteomes" id="UP001208017"/>
    </source>
</evidence>
<gene>
    <name evidence="2" type="ORF">OS242_19520</name>
</gene>
<dbReference type="EMBL" id="JAPMLT010000016">
    <property type="protein sequence ID" value="MCX7572116.1"/>
    <property type="molecule type" value="Genomic_DNA"/>
</dbReference>
<protein>
    <submittedName>
        <fullName evidence="2">Uncharacterized protein</fullName>
    </submittedName>
</protein>
<organism evidence="2 3">
    <name type="scientific">Tumebacillus lacus</name>
    <dbReference type="NCBI Taxonomy" id="2995335"/>
    <lineage>
        <taxon>Bacteria</taxon>
        <taxon>Bacillati</taxon>
        <taxon>Bacillota</taxon>
        <taxon>Bacilli</taxon>
        <taxon>Bacillales</taxon>
        <taxon>Alicyclobacillaceae</taxon>
        <taxon>Tumebacillus</taxon>
    </lineage>
</organism>
<keyword evidence="3" id="KW-1185">Reference proteome</keyword>
<name>A0ABT3X5D6_9BACL</name>
<dbReference type="RefSeq" id="WP_267153367.1">
    <property type="nucleotide sequence ID" value="NZ_JAPMLT010000016.1"/>
</dbReference>
<dbReference type="Proteomes" id="UP001208017">
    <property type="component" value="Unassembled WGS sequence"/>
</dbReference>
<keyword evidence="1" id="KW-0812">Transmembrane</keyword>
<feature type="transmembrane region" description="Helical" evidence="1">
    <location>
        <begin position="6"/>
        <end position="23"/>
    </location>
</feature>
<accession>A0ABT3X5D6</accession>
<reference evidence="2 3" key="1">
    <citation type="submission" date="2022-11" db="EMBL/GenBank/DDBJ databases">
        <title>Study of microbial diversity in lake waters.</title>
        <authorList>
            <person name="Zhang J."/>
        </authorList>
    </citation>
    <scope>NUCLEOTIDE SEQUENCE [LARGE SCALE GENOMIC DNA]</scope>
    <source>
        <strain evidence="2 3">DT12</strain>
    </source>
</reference>